<dbReference type="EMBL" id="KB870811">
    <property type="protein sequence ID" value="EOA17752.1"/>
    <property type="molecule type" value="Genomic_DNA"/>
</dbReference>
<accession>R0F792</accession>
<sequence length="85" mass="9525">FTGESRSLFSSTSKFDSSPAKSFFSDDIMPYKTVIEVEPPSLLRYLIGAAVMMIGVVLPVGYMMFRNKRVPFSSSYSKQTNKVLI</sequence>
<keyword evidence="4" id="KW-1185">Reference proteome</keyword>
<feature type="transmembrane region" description="Helical" evidence="2">
    <location>
        <begin position="42"/>
        <end position="65"/>
    </location>
</feature>
<evidence type="ECO:0000256" key="1">
    <source>
        <dbReference type="SAM" id="MobiDB-lite"/>
    </source>
</evidence>
<proteinExistence type="predicted"/>
<dbReference type="GO" id="GO:0005794">
    <property type="term" value="C:Golgi apparatus"/>
    <property type="evidence" value="ECO:0007669"/>
    <property type="project" value="TreeGrafter"/>
</dbReference>
<keyword evidence="2" id="KW-1133">Transmembrane helix</keyword>
<evidence type="ECO:0000313" key="3">
    <source>
        <dbReference type="EMBL" id="EOA17752.1"/>
    </source>
</evidence>
<evidence type="ECO:0000256" key="2">
    <source>
        <dbReference type="SAM" id="Phobius"/>
    </source>
</evidence>
<feature type="non-terminal residue" evidence="3">
    <location>
        <position position="1"/>
    </location>
</feature>
<name>R0F792_9BRAS</name>
<keyword evidence="2" id="KW-0812">Transmembrane</keyword>
<evidence type="ECO:0000313" key="4">
    <source>
        <dbReference type="Proteomes" id="UP000029121"/>
    </source>
</evidence>
<feature type="region of interest" description="Disordered" evidence="1">
    <location>
        <begin position="1"/>
        <end position="21"/>
    </location>
</feature>
<dbReference type="eggNOG" id="ENOG502R1SK">
    <property type="taxonomic scope" value="Eukaryota"/>
</dbReference>
<organism evidence="3 4">
    <name type="scientific">Capsella rubella</name>
    <dbReference type="NCBI Taxonomy" id="81985"/>
    <lineage>
        <taxon>Eukaryota</taxon>
        <taxon>Viridiplantae</taxon>
        <taxon>Streptophyta</taxon>
        <taxon>Embryophyta</taxon>
        <taxon>Tracheophyta</taxon>
        <taxon>Spermatophyta</taxon>
        <taxon>Magnoliopsida</taxon>
        <taxon>eudicotyledons</taxon>
        <taxon>Gunneridae</taxon>
        <taxon>Pentapetalae</taxon>
        <taxon>rosids</taxon>
        <taxon>malvids</taxon>
        <taxon>Brassicales</taxon>
        <taxon>Brassicaceae</taxon>
        <taxon>Camelineae</taxon>
        <taxon>Capsella</taxon>
    </lineage>
</organism>
<dbReference type="PANTHER" id="PTHR37749:SF1">
    <property type="entry name" value="TRANSMEMBRANE PROTEIN"/>
    <property type="match status" value="1"/>
</dbReference>
<reference evidence="4" key="1">
    <citation type="journal article" date="2013" name="Nat. Genet.">
        <title>The Capsella rubella genome and the genomic consequences of rapid mating system evolution.</title>
        <authorList>
            <person name="Slotte T."/>
            <person name="Hazzouri K.M."/>
            <person name="Agren J.A."/>
            <person name="Koenig D."/>
            <person name="Maumus F."/>
            <person name="Guo Y.L."/>
            <person name="Steige K."/>
            <person name="Platts A.E."/>
            <person name="Escobar J.S."/>
            <person name="Newman L.K."/>
            <person name="Wang W."/>
            <person name="Mandakova T."/>
            <person name="Vello E."/>
            <person name="Smith L.M."/>
            <person name="Henz S.R."/>
            <person name="Steffen J."/>
            <person name="Takuno S."/>
            <person name="Brandvain Y."/>
            <person name="Coop G."/>
            <person name="Andolfatto P."/>
            <person name="Hu T.T."/>
            <person name="Blanchette M."/>
            <person name="Clark R.M."/>
            <person name="Quesneville H."/>
            <person name="Nordborg M."/>
            <person name="Gaut B.S."/>
            <person name="Lysak M.A."/>
            <person name="Jenkins J."/>
            <person name="Grimwood J."/>
            <person name="Chapman J."/>
            <person name="Prochnik S."/>
            <person name="Shu S."/>
            <person name="Rokhsar D."/>
            <person name="Schmutz J."/>
            <person name="Weigel D."/>
            <person name="Wright S.I."/>
        </authorList>
    </citation>
    <scope>NUCLEOTIDE SEQUENCE [LARGE SCALE GENOMIC DNA]</scope>
    <source>
        <strain evidence="4">cv. Monte Gargano</strain>
    </source>
</reference>
<dbReference type="PANTHER" id="PTHR37749">
    <property type="entry name" value="TRANSMEMBRANE PROTEIN"/>
    <property type="match status" value="1"/>
</dbReference>
<keyword evidence="2" id="KW-0472">Membrane</keyword>
<dbReference type="OrthoDB" id="1898904at2759"/>
<protein>
    <submittedName>
        <fullName evidence="3">Uncharacterized protein</fullName>
    </submittedName>
</protein>
<gene>
    <name evidence="3" type="ORF">CARUB_v10006139mg</name>
</gene>
<dbReference type="AlphaFoldDB" id="R0F792"/>
<dbReference type="Proteomes" id="UP000029121">
    <property type="component" value="Unassembled WGS sequence"/>
</dbReference>